<feature type="region of interest" description="Disordered" evidence="1">
    <location>
        <begin position="1"/>
        <end position="22"/>
    </location>
</feature>
<keyword evidence="3" id="KW-1185">Reference proteome</keyword>
<proteinExistence type="predicted"/>
<feature type="region of interest" description="Disordered" evidence="1">
    <location>
        <begin position="266"/>
        <end position="285"/>
    </location>
</feature>
<feature type="compositionally biased region" description="Low complexity" evidence="1">
    <location>
        <begin position="1"/>
        <end position="14"/>
    </location>
</feature>
<dbReference type="Proteomes" id="UP001596053">
    <property type="component" value="Unassembled WGS sequence"/>
</dbReference>
<sequence length="285" mass="31256">MTTSSTPATRSTRSIGSPLLPPGSAGAVTEWFPTQWPRIGGKALLPLADNAFTGERFRAAYQAGKLVFVYVAGCGEDHSMPTVATGLLGLARRLRMPIHKVSVTAQVNLRDRFRELNVDHYGALTTSGDGYRCSDLGYDNWMAQHILPKGKPLTGSPVVLAERCLAVRLPANLSIREFDKLLHGRMRNAALNPWLKSGAGSAHCDLLGIDPREAMRATAYGFGEIMRASESQEFYIFRPKGFDADRLIRIAERIIHDHVVAPKRQPTAGWKSRGQGFGQAFSRPV</sequence>
<gene>
    <name evidence="2" type="ORF">ACFPOB_21690</name>
</gene>
<comment type="caution">
    <text evidence="2">The sequence shown here is derived from an EMBL/GenBank/DDBJ whole genome shotgun (WGS) entry which is preliminary data.</text>
</comment>
<reference evidence="3" key="1">
    <citation type="journal article" date="2019" name="Int. J. Syst. Evol. Microbiol.">
        <title>The Global Catalogue of Microorganisms (GCM) 10K type strain sequencing project: providing services to taxonomists for standard genome sequencing and annotation.</title>
        <authorList>
            <consortium name="The Broad Institute Genomics Platform"/>
            <consortium name="The Broad Institute Genome Sequencing Center for Infectious Disease"/>
            <person name="Wu L."/>
            <person name="Ma J."/>
        </authorList>
    </citation>
    <scope>NUCLEOTIDE SEQUENCE [LARGE SCALE GENOMIC DNA]</scope>
    <source>
        <strain evidence="3">NCAIM B.01391</strain>
    </source>
</reference>
<accession>A0ABW0IWT3</accession>
<evidence type="ECO:0000256" key="1">
    <source>
        <dbReference type="SAM" id="MobiDB-lite"/>
    </source>
</evidence>
<name>A0ABW0IWT3_9HYPH</name>
<protein>
    <submittedName>
        <fullName evidence="2">Uncharacterized protein</fullName>
    </submittedName>
</protein>
<dbReference type="RefSeq" id="WP_377800467.1">
    <property type="nucleotide sequence ID" value="NZ_JBHSLW010000036.1"/>
</dbReference>
<organism evidence="2 3">
    <name type="scientific">Bosea eneae</name>
    <dbReference type="NCBI Taxonomy" id="151454"/>
    <lineage>
        <taxon>Bacteria</taxon>
        <taxon>Pseudomonadati</taxon>
        <taxon>Pseudomonadota</taxon>
        <taxon>Alphaproteobacteria</taxon>
        <taxon>Hyphomicrobiales</taxon>
        <taxon>Boseaceae</taxon>
        <taxon>Bosea</taxon>
    </lineage>
</organism>
<evidence type="ECO:0000313" key="3">
    <source>
        <dbReference type="Proteomes" id="UP001596053"/>
    </source>
</evidence>
<dbReference type="EMBL" id="JBHSLW010000036">
    <property type="protein sequence ID" value="MFC5422182.1"/>
    <property type="molecule type" value="Genomic_DNA"/>
</dbReference>
<evidence type="ECO:0000313" key="2">
    <source>
        <dbReference type="EMBL" id="MFC5422182.1"/>
    </source>
</evidence>